<evidence type="ECO:0000256" key="1">
    <source>
        <dbReference type="ARBA" id="ARBA00005771"/>
    </source>
</evidence>
<comment type="similarity">
    <text evidence="1 3">Belongs to the sulfotransferase 1 family.</text>
</comment>
<dbReference type="AlphaFoldDB" id="A0A9R0IX11"/>
<dbReference type="Proteomes" id="UP000813463">
    <property type="component" value="Chromosome 6"/>
</dbReference>
<dbReference type="InterPro" id="IPR027417">
    <property type="entry name" value="P-loop_NTPase"/>
</dbReference>
<reference evidence="5" key="1">
    <citation type="journal article" date="2021" name="Nat. Commun.">
        <title>Genomic analyses provide insights into spinach domestication and the genetic basis of agronomic traits.</title>
        <authorList>
            <person name="Cai X."/>
            <person name="Sun X."/>
            <person name="Xu C."/>
            <person name="Sun H."/>
            <person name="Wang X."/>
            <person name="Ge C."/>
            <person name="Zhang Z."/>
            <person name="Wang Q."/>
            <person name="Fei Z."/>
            <person name="Jiao C."/>
            <person name="Wang Q."/>
        </authorList>
    </citation>
    <scope>NUCLEOTIDE SEQUENCE [LARGE SCALE GENOMIC DNA]</scope>
    <source>
        <strain evidence="5">cv. Varoflay</strain>
    </source>
</reference>
<dbReference type="GeneID" id="110795138"/>
<dbReference type="EC" id="2.8.2.-" evidence="3"/>
<keyword evidence="2 3" id="KW-0808">Transferase</keyword>
<feature type="domain" description="Sulfotransferase" evidence="4">
    <location>
        <begin position="111"/>
        <end position="381"/>
    </location>
</feature>
<dbReference type="GO" id="GO:0005737">
    <property type="term" value="C:cytoplasm"/>
    <property type="evidence" value="ECO:0000318"/>
    <property type="project" value="GO_Central"/>
</dbReference>
<sequence>MTCLKGRMLRPLSFSLYIYGHIYNLTNAIYVRKHMAEPSAMNQNGTTTKLNQRDETSLVNEEVEVEHLKQCLPKTTWMGSKQNLLIKIQDFWYLTNFSNILTFQTHFLAQDTDLIVASFPKTGTTWLKSLLFSITNRFVNPPNKTPLLTNNPHELVCDLETAIYGGNTGNSKLPHPNQLNELPSPRLFSSHLPYSSLPESVKVSSCKILYICRNPLDTLVSHWLFFPKLIKKITGDENFQPSNIEDFFEDFCQGEVIYGPFFEHVVGYWKQSLEQPNKVLFFKYEDLKENPSAHVKKLAEFVGMPFSTQEENEGVIEEIIDLCSINTLKDLEVNKSGSLSHFFENKTFFRDGEVGGWTRYLTDSMAEKMNELIEQKLGGSGLSFKLKPL</sequence>
<dbReference type="RefSeq" id="XP_021855814.2">
    <property type="nucleotide sequence ID" value="XM_022000122.2"/>
</dbReference>
<dbReference type="GO" id="GO:0051923">
    <property type="term" value="P:sulfation"/>
    <property type="evidence" value="ECO:0000318"/>
    <property type="project" value="GO_Central"/>
</dbReference>
<keyword evidence="5" id="KW-1185">Reference proteome</keyword>
<accession>A0A9R0IX11</accession>
<proteinExistence type="inferred from homology"/>
<dbReference type="Pfam" id="PF00685">
    <property type="entry name" value="Sulfotransfer_1"/>
    <property type="match status" value="1"/>
</dbReference>
<evidence type="ECO:0000313" key="6">
    <source>
        <dbReference type="RefSeq" id="XP_021855814.2"/>
    </source>
</evidence>
<name>A0A9R0IX11_SPIOL</name>
<organism evidence="5 6">
    <name type="scientific">Spinacia oleracea</name>
    <name type="common">Spinach</name>
    <dbReference type="NCBI Taxonomy" id="3562"/>
    <lineage>
        <taxon>Eukaryota</taxon>
        <taxon>Viridiplantae</taxon>
        <taxon>Streptophyta</taxon>
        <taxon>Embryophyta</taxon>
        <taxon>Tracheophyta</taxon>
        <taxon>Spermatophyta</taxon>
        <taxon>Magnoliopsida</taxon>
        <taxon>eudicotyledons</taxon>
        <taxon>Gunneridae</taxon>
        <taxon>Pentapetalae</taxon>
        <taxon>Caryophyllales</taxon>
        <taxon>Chenopodiaceae</taxon>
        <taxon>Chenopodioideae</taxon>
        <taxon>Anserineae</taxon>
        <taxon>Spinacia</taxon>
    </lineage>
</organism>
<reference evidence="6" key="2">
    <citation type="submission" date="2025-08" db="UniProtKB">
        <authorList>
            <consortium name="RefSeq"/>
        </authorList>
    </citation>
    <scope>IDENTIFICATION</scope>
    <source>
        <tissue evidence="6">Leaf</tissue>
    </source>
</reference>
<dbReference type="PANTHER" id="PTHR11783">
    <property type="entry name" value="SULFOTRANSFERASE SULT"/>
    <property type="match status" value="1"/>
</dbReference>
<dbReference type="KEGG" id="soe:110795138"/>
<evidence type="ECO:0000313" key="5">
    <source>
        <dbReference type="Proteomes" id="UP000813463"/>
    </source>
</evidence>
<evidence type="ECO:0000256" key="3">
    <source>
        <dbReference type="RuleBase" id="RU361155"/>
    </source>
</evidence>
<dbReference type="Gene3D" id="3.40.50.300">
    <property type="entry name" value="P-loop containing nucleotide triphosphate hydrolases"/>
    <property type="match status" value="1"/>
</dbReference>
<protein>
    <recommendedName>
        <fullName evidence="3">Sulfotransferase</fullName>
        <ecNumber evidence="3">2.8.2.-</ecNumber>
    </recommendedName>
</protein>
<dbReference type="GO" id="GO:0008146">
    <property type="term" value="F:sulfotransferase activity"/>
    <property type="evidence" value="ECO:0000318"/>
    <property type="project" value="GO_Central"/>
</dbReference>
<dbReference type="InterPro" id="IPR000863">
    <property type="entry name" value="Sulfotransferase_dom"/>
</dbReference>
<dbReference type="SUPFAM" id="SSF52540">
    <property type="entry name" value="P-loop containing nucleoside triphosphate hydrolases"/>
    <property type="match status" value="1"/>
</dbReference>
<evidence type="ECO:0000259" key="4">
    <source>
        <dbReference type="Pfam" id="PF00685"/>
    </source>
</evidence>
<evidence type="ECO:0000256" key="2">
    <source>
        <dbReference type="ARBA" id="ARBA00022679"/>
    </source>
</evidence>
<gene>
    <name evidence="6" type="primary">LOC110795138</name>
</gene>